<dbReference type="InterPro" id="IPR050374">
    <property type="entry name" value="RRT5_SRSF_SR"/>
</dbReference>
<evidence type="ECO:0000313" key="6">
    <source>
        <dbReference type="Proteomes" id="UP001338125"/>
    </source>
</evidence>
<dbReference type="PANTHER" id="PTHR23003">
    <property type="entry name" value="RNA RECOGNITION MOTIF RRM DOMAIN CONTAINING PROTEIN"/>
    <property type="match status" value="1"/>
</dbReference>
<accession>A0ABR0SEM6</accession>
<dbReference type="InterPro" id="IPR012677">
    <property type="entry name" value="Nucleotide-bd_a/b_plait_sf"/>
</dbReference>
<keyword evidence="6" id="KW-1185">Reference proteome</keyword>
<dbReference type="Pfam" id="PF00076">
    <property type="entry name" value="RRM_1"/>
    <property type="match status" value="1"/>
</dbReference>
<sequence length="409" mass="45053">MSSKPSSSEMTIQADVAPGDKTGIYYITICNLPFGSSWQELKDWLRQACTVDHIELFQTSTSGWVRLRGKDNFEKAWKHINSVDFKGRSIIASDKNRTESIKIKELVESSSHSKNERSSPAPRLPYYQASSPTHYEPQLASTQYSAASYGQAISHSRSMADPYATAALVDPWTTYPSGSPQGMGYMDAGVIPTARSPYEGPQYTTPFRTGHPAASYRDVYSNAVELTSSNDYIATEPLKILITSISNRASPEETMSWIRRKTGPYAGDIIHIDVPPQDGKNRVRGHAYVIFKNAVAAQGAVQLLHQASFQGRKISARFTIEGVTADEQTFSGAPTPGQSQIKAQGDWIIVPPRQGQAGQVRQEGEQQVSGKKDGKSQEKKESKIMEKEEKAYPVIADGSSRRLPDKPKA</sequence>
<protein>
    <recommendedName>
        <fullName evidence="4">RRM domain-containing protein</fullName>
    </recommendedName>
</protein>
<evidence type="ECO:0000256" key="1">
    <source>
        <dbReference type="ARBA" id="ARBA00022884"/>
    </source>
</evidence>
<evidence type="ECO:0000259" key="4">
    <source>
        <dbReference type="PROSITE" id="PS50102"/>
    </source>
</evidence>
<feature type="region of interest" description="Disordered" evidence="3">
    <location>
        <begin position="107"/>
        <end position="128"/>
    </location>
</feature>
<name>A0ABR0SEM6_9HYPO</name>
<evidence type="ECO:0000256" key="2">
    <source>
        <dbReference type="PROSITE-ProRule" id="PRU00176"/>
    </source>
</evidence>
<dbReference type="Proteomes" id="UP001338125">
    <property type="component" value="Unassembled WGS sequence"/>
</dbReference>
<keyword evidence="1 2" id="KW-0694">RNA-binding</keyword>
<dbReference type="InterPro" id="IPR000504">
    <property type="entry name" value="RRM_dom"/>
</dbReference>
<dbReference type="InterPro" id="IPR035979">
    <property type="entry name" value="RBD_domain_sf"/>
</dbReference>
<dbReference type="PROSITE" id="PS50102">
    <property type="entry name" value="RRM"/>
    <property type="match status" value="1"/>
</dbReference>
<feature type="compositionally biased region" description="Basic and acidic residues" evidence="3">
    <location>
        <begin position="107"/>
        <end position="117"/>
    </location>
</feature>
<gene>
    <name evidence="5" type="ORF">PT974_08554</name>
</gene>
<evidence type="ECO:0000256" key="3">
    <source>
        <dbReference type="SAM" id="MobiDB-lite"/>
    </source>
</evidence>
<dbReference type="EMBL" id="JAVFKD010000014">
    <property type="protein sequence ID" value="KAK5990287.1"/>
    <property type="molecule type" value="Genomic_DNA"/>
</dbReference>
<feature type="compositionally biased region" description="Basic and acidic residues" evidence="3">
    <location>
        <begin position="399"/>
        <end position="409"/>
    </location>
</feature>
<dbReference type="SMART" id="SM00360">
    <property type="entry name" value="RRM"/>
    <property type="match status" value="2"/>
</dbReference>
<dbReference type="SUPFAM" id="SSF54928">
    <property type="entry name" value="RNA-binding domain, RBD"/>
    <property type="match status" value="1"/>
</dbReference>
<proteinExistence type="predicted"/>
<feature type="compositionally biased region" description="Basic and acidic residues" evidence="3">
    <location>
        <begin position="370"/>
        <end position="391"/>
    </location>
</feature>
<comment type="caution">
    <text evidence="5">The sequence shown here is derived from an EMBL/GenBank/DDBJ whole genome shotgun (WGS) entry which is preliminary data.</text>
</comment>
<feature type="domain" description="RRM" evidence="4">
    <location>
        <begin position="238"/>
        <end position="321"/>
    </location>
</feature>
<reference evidence="5 6" key="1">
    <citation type="submission" date="2024-01" db="EMBL/GenBank/DDBJ databases">
        <title>Complete genome of Cladobotryum mycophilum ATHUM6906.</title>
        <authorList>
            <person name="Christinaki A.C."/>
            <person name="Myridakis A.I."/>
            <person name="Kouvelis V.N."/>
        </authorList>
    </citation>
    <scope>NUCLEOTIDE SEQUENCE [LARGE SCALE GENOMIC DNA]</scope>
    <source>
        <strain evidence="5 6">ATHUM6906</strain>
    </source>
</reference>
<feature type="region of interest" description="Disordered" evidence="3">
    <location>
        <begin position="354"/>
        <end position="409"/>
    </location>
</feature>
<evidence type="ECO:0000313" key="5">
    <source>
        <dbReference type="EMBL" id="KAK5990287.1"/>
    </source>
</evidence>
<dbReference type="Gene3D" id="3.30.70.330">
    <property type="match status" value="2"/>
</dbReference>
<organism evidence="5 6">
    <name type="scientific">Cladobotryum mycophilum</name>
    <dbReference type="NCBI Taxonomy" id="491253"/>
    <lineage>
        <taxon>Eukaryota</taxon>
        <taxon>Fungi</taxon>
        <taxon>Dikarya</taxon>
        <taxon>Ascomycota</taxon>
        <taxon>Pezizomycotina</taxon>
        <taxon>Sordariomycetes</taxon>
        <taxon>Hypocreomycetidae</taxon>
        <taxon>Hypocreales</taxon>
        <taxon>Hypocreaceae</taxon>
        <taxon>Cladobotryum</taxon>
    </lineage>
</organism>